<dbReference type="GO" id="GO:0097169">
    <property type="term" value="C:AIM2 inflammasome complex"/>
    <property type="evidence" value="ECO:0007669"/>
    <property type="project" value="TreeGrafter"/>
</dbReference>
<dbReference type="GO" id="GO:0004197">
    <property type="term" value="F:cysteine-type endopeptidase activity"/>
    <property type="evidence" value="ECO:0007669"/>
    <property type="project" value="InterPro"/>
</dbReference>
<dbReference type="OrthoDB" id="6114029at2759"/>
<dbReference type="EMBL" id="BDGG01000005">
    <property type="protein sequence ID" value="GAU98990.1"/>
    <property type="molecule type" value="Genomic_DNA"/>
</dbReference>
<proteinExistence type="inferred from homology"/>
<evidence type="ECO:0000256" key="2">
    <source>
        <dbReference type="RuleBase" id="RU003971"/>
    </source>
</evidence>
<dbReference type="InterPro" id="IPR029030">
    <property type="entry name" value="Caspase-like_dom_sf"/>
</dbReference>
<dbReference type="InterPro" id="IPR002398">
    <property type="entry name" value="Pept_C14"/>
</dbReference>
<evidence type="ECO:0000259" key="3">
    <source>
        <dbReference type="PROSITE" id="PS50207"/>
    </source>
</evidence>
<dbReference type="InterPro" id="IPR001309">
    <property type="entry name" value="Pept_C14_p20"/>
</dbReference>
<gene>
    <name evidence="5" type="primary">RvY_10053-1</name>
    <name evidence="5" type="synonym">RvY_10053.1</name>
    <name evidence="5" type="ORF">RvY_10053</name>
</gene>
<evidence type="ECO:0000313" key="5">
    <source>
        <dbReference type="EMBL" id="GAU98990.1"/>
    </source>
</evidence>
<keyword evidence="6" id="KW-1185">Reference proteome</keyword>
<dbReference type="PANTHER" id="PTHR47901">
    <property type="entry name" value="CASPASE RECRUITMENT DOMAIN-CONTAINING PROTEIN 18"/>
    <property type="match status" value="1"/>
</dbReference>
<feature type="domain" description="Caspase family p20" evidence="4">
    <location>
        <begin position="1"/>
        <end position="120"/>
    </location>
</feature>
<reference evidence="5 6" key="1">
    <citation type="journal article" date="2016" name="Nat. Commun.">
        <title>Extremotolerant tardigrade genome and improved radiotolerance of human cultured cells by tardigrade-unique protein.</title>
        <authorList>
            <person name="Hashimoto T."/>
            <person name="Horikawa D.D."/>
            <person name="Saito Y."/>
            <person name="Kuwahara H."/>
            <person name="Kozuka-Hata H."/>
            <person name="Shin-I T."/>
            <person name="Minakuchi Y."/>
            <person name="Ohishi K."/>
            <person name="Motoyama A."/>
            <person name="Aizu T."/>
            <person name="Enomoto A."/>
            <person name="Kondo K."/>
            <person name="Tanaka S."/>
            <person name="Hara Y."/>
            <person name="Koshikawa S."/>
            <person name="Sagara H."/>
            <person name="Miura T."/>
            <person name="Yokobori S."/>
            <person name="Miyagawa K."/>
            <person name="Suzuki Y."/>
            <person name="Kubo T."/>
            <person name="Oyama M."/>
            <person name="Kohara Y."/>
            <person name="Fujiyama A."/>
            <person name="Arakawa K."/>
            <person name="Katayama T."/>
            <person name="Toyoda A."/>
            <person name="Kunieda T."/>
        </authorList>
    </citation>
    <scope>NUCLEOTIDE SEQUENCE [LARGE SCALE GENOMIC DNA]</scope>
    <source>
        <strain evidence="5 6">YOKOZUNA-1</strain>
    </source>
</reference>
<dbReference type="GO" id="GO:0006508">
    <property type="term" value="P:proteolysis"/>
    <property type="evidence" value="ECO:0007669"/>
    <property type="project" value="InterPro"/>
</dbReference>
<comment type="similarity">
    <text evidence="1 2">Belongs to the peptidase C14A family.</text>
</comment>
<protein>
    <recommendedName>
        <fullName evidence="7">Caspase family p20 domain-containing protein</fullName>
    </recommendedName>
</protein>
<accession>A0A1D1VDL6</accession>
<dbReference type="PROSITE" id="PS50208">
    <property type="entry name" value="CASPASE_P20"/>
    <property type="match status" value="1"/>
</dbReference>
<dbReference type="GO" id="GO:0072559">
    <property type="term" value="C:NLRP3 inflammasome complex"/>
    <property type="evidence" value="ECO:0007669"/>
    <property type="project" value="TreeGrafter"/>
</dbReference>
<dbReference type="AlphaFoldDB" id="A0A1D1VDL6"/>
<evidence type="ECO:0000256" key="1">
    <source>
        <dbReference type="ARBA" id="ARBA00010134"/>
    </source>
</evidence>
<name>A0A1D1VDL6_RAMVA</name>
<dbReference type="InterPro" id="IPR002138">
    <property type="entry name" value="Pept_C14_p10"/>
</dbReference>
<dbReference type="InterPro" id="IPR011600">
    <property type="entry name" value="Pept_C14_caspase"/>
</dbReference>
<dbReference type="GO" id="GO:0072557">
    <property type="term" value="C:IPAF inflammasome complex"/>
    <property type="evidence" value="ECO:0007669"/>
    <property type="project" value="TreeGrafter"/>
</dbReference>
<feature type="domain" description="Caspase family p10" evidence="3">
    <location>
        <begin position="163"/>
        <end position="265"/>
    </location>
</feature>
<dbReference type="SMART" id="SM00115">
    <property type="entry name" value="CASc"/>
    <property type="match status" value="1"/>
</dbReference>
<sequence length="265" mass="29390">MCNFSSQMATEFGLTPKLDTDSDGTALSSCLSDIGFTVRHIRDPSREEILDLAKSYSVSDVEDHPGCFLMVFLTHSVSPKGASSQERLAAYDAFFTRGDIITYLVGEGLKNGPKILIFQAPICGKSESIELSSAFNTLRRSTSGRKSTPNKSIVRSAPQLFAVPADFLVVSSSIPEYYHFKNKKSGSEFVQRLIQGLHFNAKSPSMDFEKLLTRINGQFEHRNYLAPSSPGLFDPQHPSPNWAAFEKPHYTISVLSTCTKQLFLF</sequence>
<dbReference type="PRINTS" id="PR00376">
    <property type="entry name" value="IL1BCENZYME"/>
</dbReference>
<dbReference type="STRING" id="947166.A0A1D1VDL6"/>
<dbReference type="PANTHER" id="PTHR47901:SF3">
    <property type="entry name" value="CASPASE-1"/>
    <property type="match status" value="1"/>
</dbReference>
<evidence type="ECO:0000259" key="4">
    <source>
        <dbReference type="PROSITE" id="PS50208"/>
    </source>
</evidence>
<dbReference type="SUPFAM" id="SSF52129">
    <property type="entry name" value="Caspase-like"/>
    <property type="match status" value="1"/>
</dbReference>
<organism evidence="5 6">
    <name type="scientific">Ramazzottius varieornatus</name>
    <name type="common">Water bear</name>
    <name type="synonym">Tardigrade</name>
    <dbReference type="NCBI Taxonomy" id="947166"/>
    <lineage>
        <taxon>Eukaryota</taxon>
        <taxon>Metazoa</taxon>
        <taxon>Ecdysozoa</taxon>
        <taxon>Tardigrada</taxon>
        <taxon>Eutardigrada</taxon>
        <taxon>Parachela</taxon>
        <taxon>Hypsibioidea</taxon>
        <taxon>Ramazzottiidae</taxon>
        <taxon>Ramazzottius</taxon>
    </lineage>
</organism>
<evidence type="ECO:0008006" key="7">
    <source>
        <dbReference type="Google" id="ProtNLM"/>
    </source>
</evidence>
<dbReference type="Pfam" id="PF00656">
    <property type="entry name" value="Peptidase_C14"/>
    <property type="match status" value="1"/>
</dbReference>
<dbReference type="PROSITE" id="PS50207">
    <property type="entry name" value="CASPASE_P10"/>
    <property type="match status" value="1"/>
</dbReference>
<dbReference type="Proteomes" id="UP000186922">
    <property type="component" value="Unassembled WGS sequence"/>
</dbReference>
<evidence type="ECO:0000313" key="6">
    <source>
        <dbReference type="Proteomes" id="UP000186922"/>
    </source>
</evidence>
<dbReference type="InterPro" id="IPR015917">
    <property type="entry name" value="Pept_C14A"/>
</dbReference>
<dbReference type="Gene3D" id="3.40.50.1460">
    <property type="match status" value="1"/>
</dbReference>
<comment type="caution">
    <text evidence="5">The sequence shown here is derived from an EMBL/GenBank/DDBJ whole genome shotgun (WGS) entry which is preliminary data.</text>
</comment>